<dbReference type="EMBL" id="RBNJ01009960">
    <property type="protein sequence ID" value="RUS26656.1"/>
    <property type="molecule type" value="Genomic_DNA"/>
</dbReference>
<comment type="caution">
    <text evidence="1">The sequence shown here is derived from an EMBL/GenBank/DDBJ whole genome shotgun (WGS) entry which is preliminary data.</text>
</comment>
<protein>
    <submittedName>
        <fullName evidence="1">Uncharacterized protein</fullName>
    </submittedName>
</protein>
<dbReference type="Proteomes" id="UP000274822">
    <property type="component" value="Unassembled WGS sequence"/>
</dbReference>
<accession>A0A433QA38</accession>
<evidence type="ECO:0000313" key="1">
    <source>
        <dbReference type="EMBL" id="RUS26656.1"/>
    </source>
</evidence>
<gene>
    <name evidence="1" type="ORF">BC938DRAFT_484300</name>
</gene>
<reference evidence="1 2" key="1">
    <citation type="journal article" date="2018" name="New Phytol.">
        <title>Phylogenomics of Endogonaceae and evolution of mycorrhizas within Mucoromycota.</title>
        <authorList>
            <person name="Chang Y."/>
            <person name="Desiro A."/>
            <person name="Na H."/>
            <person name="Sandor L."/>
            <person name="Lipzen A."/>
            <person name="Clum A."/>
            <person name="Barry K."/>
            <person name="Grigoriev I.V."/>
            <person name="Martin F.M."/>
            <person name="Stajich J.E."/>
            <person name="Smith M.E."/>
            <person name="Bonito G."/>
            <person name="Spatafora J.W."/>
        </authorList>
    </citation>
    <scope>NUCLEOTIDE SEQUENCE [LARGE SCALE GENOMIC DNA]</scope>
    <source>
        <strain evidence="1 2">AD002</strain>
    </source>
</reference>
<name>A0A433QA38_9FUNG</name>
<dbReference type="AlphaFoldDB" id="A0A433QA38"/>
<keyword evidence="2" id="KW-1185">Reference proteome</keyword>
<sequence length="82" mass="9515">MTCWCGKGMIVGGFSHGNLEERCGSEPLYPAPQDWGIDRITICPGVLRVKRPQIENMLERSCEYRTQRPQIILLAIRYRENY</sequence>
<proteinExistence type="predicted"/>
<evidence type="ECO:0000313" key="2">
    <source>
        <dbReference type="Proteomes" id="UP000274822"/>
    </source>
</evidence>
<organism evidence="1 2">
    <name type="scientific">Jimgerdemannia flammicorona</name>
    <dbReference type="NCBI Taxonomy" id="994334"/>
    <lineage>
        <taxon>Eukaryota</taxon>
        <taxon>Fungi</taxon>
        <taxon>Fungi incertae sedis</taxon>
        <taxon>Mucoromycota</taxon>
        <taxon>Mucoromycotina</taxon>
        <taxon>Endogonomycetes</taxon>
        <taxon>Endogonales</taxon>
        <taxon>Endogonaceae</taxon>
        <taxon>Jimgerdemannia</taxon>
    </lineage>
</organism>